<gene>
    <name evidence="3" type="ORF">I551_7903</name>
</gene>
<protein>
    <submittedName>
        <fullName evidence="3">Zinc-finger family protein</fullName>
    </submittedName>
</protein>
<feature type="transmembrane region" description="Helical" evidence="1">
    <location>
        <begin position="85"/>
        <end position="105"/>
    </location>
</feature>
<organism evidence="3 4">
    <name type="scientific">Mycobacterium ulcerans str. Harvey</name>
    <dbReference type="NCBI Taxonomy" id="1299332"/>
    <lineage>
        <taxon>Bacteria</taxon>
        <taxon>Bacillati</taxon>
        <taxon>Actinomycetota</taxon>
        <taxon>Actinomycetes</taxon>
        <taxon>Mycobacteriales</taxon>
        <taxon>Mycobacteriaceae</taxon>
        <taxon>Mycobacterium</taxon>
        <taxon>Mycobacterium ulcerans group</taxon>
    </lineage>
</organism>
<dbReference type="Proteomes" id="UP000020681">
    <property type="component" value="Unassembled WGS sequence"/>
</dbReference>
<keyword evidence="3" id="KW-0863">Zinc-finger</keyword>
<dbReference type="GO" id="GO:0008270">
    <property type="term" value="F:zinc ion binding"/>
    <property type="evidence" value="ECO:0007669"/>
    <property type="project" value="UniProtKB-KW"/>
</dbReference>
<keyword evidence="1" id="KW-1133">Transmembrane helix</keyword>
<comment type="caution">
    <text evidence="3">The sequence shown here is derived from an EMBL/GenBank/DDBJ whole genome shotgun (WGS) entry which is preliminary data.</text>
</comment>
<feature type="transmembrane region" description="Helical" evidence="1">
    <location>
        <begin position="149"/>
        <end position="166"/>
    </location>
</feature>
<proteinExistence type="predicted"/>
<evidence type="ECO:0000313" key="4">
    <source>
        <dbReference type="Proteomes" id="UP000020681"/>
    </source>
</evidence>
<dbReference type="Pfam" id="PF13490">
    <property type="entry name" value="zf-HC2"/>
    <property type="match status" value="1"/>
</dbReference>
<feature type="transmembrane region" description="Helical" evidence="1">
    <location>
        <begin position="178"/>
        <end position="199"/>
    </location>
</feature>
<name>A0ABP3A2A3_MYCUL</name>
<keyword evidence="1" id="KW-0472">Membrane</keyword>
<evidence type="ECO:0000259" key="2">
    <source>
        <dbReference type="Pfam" id="PF13490"/>
    </source>
</evidence>
<evidence type="ECO:0000256" key="1">
    <source>
        <dbReference type="SAM" id="Phobius"/>
    </source>
</evidence>
<dbReference type="InterPro" id="IPR027383">
    <property type="entry name" value="Znf_put"/>
</dbReference>
<feature type="transmembrane region" description="Helical" evidence="1">
    <location>
        <begin position="125"/>
        <end position="142"/>
    </location>
</feature>
<keyword evidence="3" id="KW-0862">Zinc</keyword>
<reference evidence="3 4" key="1">
    <citation type="submission" date="2014-01" db="EMBL/GenBank/DDBJ databases">
        <authorList>
            <person name="Dobos K."/>
            <person name="Lenaerts A."/>
            <person name="Ordway D."/>
            <person name="DeGroote M.A."/>
            <person name="Parker T."/>
            <person name="Sizemore C."/>
            <person name="Tallon L.J."/>
            <person name="Sadzewicz L.K."/>
            <person name="Sengamalay N."/>
            <person name="Fraser C.M."/>
            <person name="Hine E."/>
            <person name="Shefchek K.A."/>
            <person name="Das S.P."/>
            <person name="Tettelin H."/>
        </authorList>
    </citation>
    <scope>NUCLEOTIDE SEQUENCE [LARGE SCALE GENOMIC DNA]</scope>
    <source>
        <strain evidence="3 4">Harvey</strain>
    </source>
</reference>
<keyword evidence="4" id="KW-1185">Reference proteome</keyword>
<accession>A0ABP3A2A3</accession>
<sequence length="241" mass="25702">MDCEVAREALSARLDGEREPVPSARVDEHLDECGACGLWFEQVAGQASRLQRLIESRPVIGAVDLAGIRPTPQPRERKRMSWQRWALLCVGIAQVAVGIVQGLGFSLGLGHHYVIGSGNHLLNESTAWTIALGVAMVVAAIWPGAAEGLAGVLMVFVAVLSVYVVVDALSGAVTTSRVLTRVLTHLPVLLGTVLAIMVWRSRGAPRPAPDVLADEPDIVLPQNASRGRRHGHLWPTDGSAA</sequence>
<keyword evidence="3" id="KW-0479">Metal-binding</keyword>
<feature type="domain" description="Putative zinc-finger" evidence="2">
    <location>
        <begin position="3"/>
        <end position="36"/>
    </location>
</feature>
<evidence type="ECO:0000313" key="3">
    <source>
        <dbReference type="EMBL" id="EUA85742.1"/>
    </source>
</evidence>
<keyword evidence="1" id="KW-0812">Transmembrane</keyword>
<dbReference type="EMBL" id="JAOL01000189">
    <property type="protein sequence ID" value="EUA85742.1"/>
    <property type="molecule type" value="Genomic_DNA"/>
</dbReference>